<accession>A0AAE0AQ85</accession>
<proteinExistence type="predicted"/>
<dbReference type="EMBL" id="JANJYJ010000003">
    <property type="protein sequence ID" value="KAK3222236.1"/>
    <property type="molecule type" value="Genomic_DNA"/>
</dbReference>
<sequence length="248" mass="27783">MILRPGLVACNLWLDGRWVLDDCFRASFPDLGFWIGWNAIAPIADSLVWDHSRDGQVSYKAAYFWSGLQLASQCSVCGVSSESADHHLVSVSWRLFFGRLFSRISSGVFLLTLGNLFYCRPCRFRLVIRIVLSLVWRAVSDSNLLEIGCMRNCVADLIFLKRLGLCGCPIKAPVMKSVIWLGWIKVNKDGADLSSSGIGGCGGVFRNYQDFLKGYFAIPLGQVFAFEAELLTASLAINFAWKYGWRRI</sequence>
<reference evidence="1" key="1">
    <citation type="journal article" date="2023" name="Plant J.">
        <title>Genome sequences and population genomics provide insights into the demographic history, inbreeding, and mutation load of two 'living fossil' tree species of Dipteronia.</title>
        <authorList>
            <person name="Feng Y."/>
            <person name="Comes H.P."/>
            <person name="Chen J."/>
            <person name="Zhu S."/>
            <person name="Lu R."/>
            <person name="Zhang X."/>
            <person name="Li P."/>
            <person name="Qiu J."/>
            <person name="Olsen K.M."/>
            <person name="Qiu Y."/>
        </authorList>
    </citation>
    <scope>NUCLEOTIDE SEQUENCE</scope>
    <source>
        <strain evidence="1">NBL</strain>
    </source>
</reference>
<evidence type="ECO:0000313" key="1">
    <source>
        <dbReference type="EMBL" id="KAK3222236.1"/>
    </source>
</evidence>
<dbReference type="Proteomes" id="UP001281410">
    <property type="component" value="Unassembled WGS sequence"/>
</dbReference>
<comment type="caution">
    <text evidence="1">The sequence shown here is derived from an EMBL/GenBank/DDBJ whole genome shotgun (WGS) entry which is preliminary data.</text>
</comment>
<evidence type="ECO:0000313" key="2">
    <source>
        <dbReference type="Proteomes" id="UP001281410"/>
    </source>
</evidence>
<gene>
    <name evidence="1" type="ORF">Dsin_009261</name>
</gene>
<keyword evidence="2" id="KW-1185">Reference proteome</keyword>
<organism evidence="1 2">
    <name type="scientific">Dipteronia sinensis</name>
    <dbReference type="NCBI Taxonomy" id="43782"/>
    <lineage>
        <taxon>Eukaryota</taxon>
        <taxon>Viridiplantae</taxon>
        <taxon>Streptophyta</taxon>
        <taxon>Embryophyta</taxon>
        <taxon>Tracheophyta</taxon>
        <taxon>Spermatophyta</taxon>
        <taxon>Magnoliopsida</taxon>
        <taxon>eudicotyledons</taxon>
        <taxon>Gunneridae</taxon>
        <taxon>Pentapetalae</taxon>
        <taxon>rosids</taxon>
        <taxon>malvids</taxon>
        <taxon>Sapindales</taxon>
        <taxon>Sapindaceae</taxon>
        <taxon>Hippocastanoideae</taxon>
        <taxon>Acereae</taxon>
        <taxon>Dipteronia</taxon>
    </lineage>
</organism>
<dbReference type="AlphaFoldDB" id="A0AAE0AQ85"/>
<name>A0AAE0AQ85_9ROSI</name>
<protein>
    <submittedName>
        <fullName evidence="1">Uncharacterized protein</fullName>
    </submittedName>
</protein>